<dbReference type="PANTHER" id="PTHR34001">
    <property type="entry name" value="BLL7405 PROTEIN"/>
    <property type="match status" value="1"/>
</dbReference>
<evidence type="ECO:0000313" key="8">
    <source>
        <dbReference type="EMBL" id="MBB4040458.1"/>
    </source>
</evidence>
<evidence type="ECO:0000259" key="7">
    <source>
        <dbReference type="Pfam" id="PF13505"/>
    </source>
</evidence>
<dbReference type="AlphaFoldDB" id="A0A7W6N8J7"/>
<keyword evidence="9" id="KW-1185">Reference proteome</keyword>
<dbReference type="PANTHER" id="PTHR34001:SF3">
    <property type="entry name" value="BLL7405 PROTEIN"/>
    <property type="match status" value="1"/>
</dbReference>
<protein>
    <submittedName>
        <fullName evidence="8">Outer membrane immunogenic protein</fullName>
    </submittedName>
</protein>
<keyword evidence="2 6" id="KW-0732">Signal</keyword>
<evidence type="ECO:0000256" key="4">
    <source>
        <dbReference type="ARBA" id="ARBA00023237"/>
    </source>
</evidence>
<dbReference type="SUPFAM" id="SSF56925">
    <property type="entry name" value="OMPA-like"/>
    <property type="match status" value="1"/>
</dbReference>
<dbReference type="RefSeq" id="WP_035459157.1">
    <property type="nucleotide sequence ID" value="NZ_JACIDC010000006.1"/>
</dbReference>
<comment type="caution">
    <text evidence="8">The sequence shown here is derived from an EMBL/GenBank/DDBJ whole genome shotgun (WGS) entry which is preliminary data.</text>
</comment>
<keyword evidence="3" id="KW-0472">Membrane</keyword>
<sequence length="265" mass="28024">MSHRLLALLASSAAVALATTAASAADLPSRRAPAPVVAAAPLFTWTGFYAGVNAGYTWGDNTMTLSSVDPDFFAGVPLAGFGRSKNEGSFTGGGQIGYNYQIGSAVLGLETDLNYVNLNDRYALTFADAVDSAILEARHKVQWFGTLRARLGFTPAERLLVYATGGLAYGSVKTNTGLAVDTADMGSGAFSASKSDTRWGWALGAGAEYAVTNNLTLKAEYLYVDLDSKNLSATSPQFPGVSYNVKDETSFHTLRAGLNYKFNSY</sequence>
<keyword evidence="4" id="KW-0998">Cell outer membrane</keyword>
<evidence type="ECO:0000313" key="9">
    <source>
        <dbReference type="Proteomes" id="UP000519439"/>
    </source>
</evidence>
<dbReference type="EMBL" id="JACIDC010000006">
    <property type="protein sequence ID" value="MBB4040458.1"/>
    <property type="molecule type" value="Genomic_DNA"/>
</dbReference>
<evidence type="ECO:0000256" key="1">
    <source>
        <dbReference type="ARBA" id="ARBA00004442"/>
    </source>
</evidence>
<evidence type="ECO:0000256" key="5">
    <source>
        <dbReference type="ARBA" id="ARBA00038306"/>
    </source>
</evidence>
<evidence type="ECO:0000256" key="6">
    <source>
        <dbReference type="SAM" id="SignalP"/>
    </source>
</evidence>
<dbReference type="InterPro" id="IPR011250">
    <property type="entry name" value="OMP/PagP_B-barrel"/>
</dbReference>
<evidence type="ECO:0000256" key="3">
    <source>
        <dbReference type="ARBA" id="ARBA00023136"/>
    </source>
</evidence>
<name>A0A7W6N8J7_9HYPH</name>
<organism evidence="8 9">
    <name type="scientific">Microvirga flocculans</name>
    <dbReference type="NCBI Taxonomy" id="217168"/>
    <lineage>
        <taxon>Bacteria</taxon>
        <taxon>Pseudomonadati</taxon>
        <taxon>Pseudomonadota</taxon>
        <taxon>Alphaproteobacteria</taxon>
        <taxon>Hyphomicrobiales</taxon>
        <taxon>Methylobacteriaceae</taxon>
        <taxon>Microvirga</taxon>
    </lineage>
</organism>
<feature type="signal peptide" evidence="6">
    <location>
        <begin position="1"/>
        <end position="24"/>
    </location>
</feature>
<comment type="similarity">
    <text evidence="5">Belongs to the Omp25/RopB family.</text>
</comment>
<comment type="subcellular location">
    <subcellularLocation>
        <location evidence="1">Cell outer membrane</location>
    </subcellularLocation>
</comment>
<dbReference type="InterPro" id="IPR027385">
    <property type="entry name" value="Beta-barrel_OMP"/>
</dbReference>
<feature type="domain" description="Outer membrane protein beta-barrel" evidence="7">
    <location>
        <begin position="26"/>
        <end position="262"/>
    </location>
</feature>
<proteinExistence type="inferred from homology"/>
<dbReference type="GO" id="GO:0009279">
    <property type="term" value="C:cell outer membrane"/>
    <property type="evidence" value="ECO:0007669"/>
    <property type="project" value="UniProtKB-SubCell"/>
</dbReference>
<gene>
    <name evidence="8" type="ORF">GGR34_002111</name>
</gene>
<dbReference type="Gene3D" id="2.40.160.20">
    <property type="match status" value="1"/>
</dbReference>
<evidence type="ECO:0000256" key="2">
    <source>
        <dbReference type="ARBA" id="ARBA00022729"/>
    </source>
</evidence>
<reference evidence="8 9" key="1">
    <citation type="submission" date="2020-08" db="EMBL/GenBank/DDBJ databases">
        <title>Genomic Encyclopedia of Type Strains, Phase IV (KMG-IV): sequencing the most valuable type-strain genomes for metagenomic binning, comparative biology and taxonomic classification.</title>
        <authorList>
            <person name="Goeker M."/>
        </authorList>
    </citation>
    <scope>NUCLEOTIDE SEQUENCE [LARGE SCALE GENOMIC DNA]</scope>
    <source>
        <strain evidence="8 9">DSM 15743</strain>
    </source>
</reference>
<dbReference type="Pfam" id="PF13505">
    <property type="entry name" value="OMP_b-brl"/>
    <property type="match status" value="1"/>
</dbReference>
<accession>A0A7W6N8J7</accession>
<dbReference type="InterPro" id="IPR051692">
    <property type="entry name" value="OMP-like"/>
</dbReference>
<dbReference type="Proteomes" id="UP000519439">
    <property type="component" value="Unassembled WGS sequence"/>
</dbReference>
<feature type="chain" id="PRO_5031113939" evidence="6">
    <location>
        <begin position="25"/>
        <end position="265"/>
    </location>
</feature>